<dbReference type="Proteomes" id="UP000037035">
    <property type="component" value="Unassembled WGS sequence"/>
</dbReference>
<protein>
    <submittedName>
        <fullName evidence="2">Uncharacterized protein</fullName>
    </submittedName>
</protein>
<dbReference type="OrthoDB" id="2498953at2759"/>
<comment type="caution">
    <text evidence="2">The sequence shown here is derived from an EMBL/GenBank/DDBJ whole genome shotgun (WGS) entry which is preliminary data.</text>
</comment>
<accession>A0A0L6UHI6</accession>
<feature type="region of interest" description="Disordered" evidence="1">
    <location>
        <begin position="1"/>
        <end position="69"/>
    </location>
</feature>
<keyword evidence="3" id="KW-1185">Reference proteome</keyword>
<reference evidence="2 3" key="1">
    <citation type="submission" date="2015-08" db="EMBL/GenBank/DDBJ databases">
        <title>Next Generation Sequencing and Analysis of the Genome of Puccinia sorghi L Schw, the Causal Agent of Maize Common Rust.</title>
        <authorList>
            <person name="Rochi L."/>
            <person name="Burguener G."/>
            <person name="Darino M."/>
            <person name="Turjanski A."/>
            <person name="Kreff E."/>
            <person name="Dieguez M.J."/>
            <person name="Sacco F."/>
        </authorList>
    </citation>
    <scope>NUCLEOTIDE SEQUENCE [LARGE SCALE GENOMIC DNA]</scope>
    <source>
        <strain evidence="2 3">RO10H11247</strain>
    </source>
</reference>
<organism evidence="2 3">
    <name type="scientific">Puccinia sorghi</name>
    <dbReference type="NCBI Taxonomy" id="27349"/>
    <lineage>
        <taxon>Eukaryota</taxon>
        <taxon>Fungi</taxon>
        <taxon>Dikarya</taxon>
        <taxon>Basidiomycota</taxon>
        <taxon>Pucciniomycotina</taxon>
        <taxon>Pucciniomycetes</taxon>
        <taxon>Pucciniales</taxon>
        <taxon>Pucciniaceae</taxon>
        <taxon>Puccinia</taxon>
    </lineage>
</organism>
<evidence type="ECO:0000313" key="3">
    <source>
        <dbReference type="Proteomes" id="UP000037035"/>
    </source>
</evidence>
<dbReference type="AlphaFoldDB" id="A0A0L6UHI6"/>
<evidence type="ECO:0000313" key="2">
    <source>
        <dbReference type="EMBL" id="KNZ47727.1"/>
    </source>
</evidence>
<feature type="compositionally biased region" description="Acidic residues" evidence="1">
    <location>
        <begin position="58"/>
        <end position="69"/>
    </location>
</feature>
<name>A0A0L6UHI6_9BASI</name>
<evidence type="ECO:0000256" key="1">
    <source>
        <dbReference type="SAM" id="MobiDB-lite"/>
    </source>
</evidence>
<gene>
    <name evidence="2" type="ORF">VP01_61g15</name>
</gene>
<dbReference type="EMBL" id="LAVV01011497">
    <property type="protein sequence ID" value="KNZ47727.1"/>
    <property type="molecule type" value="Genomic_DNA"/>
</dbReference>
<sequence length="353" mass="40281">MKRRNSSSGEPRAAKRRRSKSKSVAIHEEPKESCPSPAPIPVNQDESQTPTENREEEGQADETPLVDEDQVDKRIVQAIKRYEKDDFAERDLWDTVLQLAYQRSQNLSQSLVHWGRRGGIREQRSIKPAAGQDPRLPQGAFENLGADTDYSEPRIYDPTANSFTLWPLSVQSCPTPQWTLDEELSSLVIRTERKYATVDYNDHCSIDHERENEKTDSLANQTRQTLMQLLNNLYECHPPHSSCIPIFTRGKLYKRLCKSTNPESTTDQSTDPRNEKEVDYGLDWNFVLGVASSTLNLKESVIQRTRERLAEMYRVPLELDNGDKGTGPTQPSQVATCGVNRYRELEPLSKSED</sequence>
<dbReference type="VEuPathDB" id="FungiDB:VP01_61g15"/>
<proteinExistence type="predicted"/>